<evidence type="ECO:0000313" key="2">
    <source>
        <dbReference type="Proteomes" id="UP001162131"/>
    </source>
</evidence>
<sequence length="68" mass="8247">MKSTIRMKEEHVREVDAAVKSFKKEIVKIKRIRRLMREKGLYYYYASNIRGSNQAWINKILKWLSKKS</sequence>
<dbReference type="EMBL" id="CAJZBQ010000064">
    <property type="protein sequence ID" value="CAG9336362.1"/>
    <property type="molecule type" value="Genomic_DNA"/>
</dbReference>
<keyword evidence="2" id="KW-1185">Reference proteome</keyword>
<evidence type="ECO:0000313" key="1">
    <source>
        <dbReference type="EMBL" id="CAG9336362.1"/>
    </source>
</evidence>
<gene>
    <name evidence="1" type="ORF">BSTOLATCC_MIC66239</name>
</gene>
<name>A0AAU9KQE4_9CILI</name>
<dbReference type="AlphaFoldDB" id="A0AAU9KQE4"/>
<reference evidence="1" key="1">
    <citation type="submission" date="2021-09" db="EMBL/GenBank/DDBJ databases">
        <authorList>
            <consortium name="AG Swart"/>
            <person name="Singh M."/>
            <person name="Singh A."/>
            <person name="Seah K."/>
            <person name="Emmerich C."/>
        </authorList>
    </citation>
    <scope>NUCLEOTIDE SEQUENCE</scope>
    <source>
        <strain evidence="1">ATCC30299</strain>
    </source>
</reference>
<dbReference type="Proteomes" id="UP001162131">
    <property type="component" value="Unassembled WGS sequence"/>
</dbReference>
<accession>A0AAU9KQE4</accession>
<organism evidence="1 2">
    <name type="scientific">Blepharisma stoltei</name>
    <dbReference type="NCBI Taxonomy" id="1481888"/>
    <lineage>
        <taxon>Eukaryota</taxon>
        <taxon>Sar</taxon>
        <taxon>Alveolata</taxon>
        <taxon>Ciliophora</taxon>
        <taxon>Postciliodesmatophora</taxon>
        <taxon>Heterotrichea</taxon>
        <taxon>Heterotrichida</taxon>
        <taxon>Blepharismidae</taxon>
        <taxon>Blepharisma</taxon>
    </lineage>
</organism>
<comment type="caution">
    <text evidence="1">The sequence shown here is derived from an EMBL/GenBank/DDBJ whole genome shotgun (WGS) entry which is preliminary data.</text>
</comment>
<proteinExistence type="predicted"/>
<protein>
    <submittedName>
        <fullName evidence="1">Uncharacterized protein</fullName>
    </submittedName>
</protein>